<dbReference type="PATRIC" id="fig|1261.5.peg.1294"/>
<evidence type="ECO:0000313" key="1">
    <source>
        <dbReference type="EMBL" id="KXI11657.1"/>
    </source>
</evidence>
<dbReference type="AlphaFoldDB" id="A0A135YQI8"/>
<proteinExistence type="predicted"/>
<dbReference type="Proteomes" id="UP000070326">
    <property type="component" value="Unassembled WGS sequence"/>
</dbReference>
<comment type="caution">
    <text evidence="1">The sequence shown here is derived from an EMBL/GenBank/DDBJ whole genome shotgun (WGS) entry which is preliminary data.</text>
</comment>
<evidence type="ECO:0000313" key="2">
    <source>
        <dbReference type="Proteomes" id="UP000070326"/>
    </source>
</evidence>
<organism evidence="1 2">
    <name type="scientific">Peptostreptococcus anaerobius</name>
    <dbReference type="NCBI Taxonomy" id="1261"/>
    <lineage>
        <taxon>Bacteria</taxon>
        <taxon>Bacillati</taxon>
        <taxon>Bacillota</taxon>
        <taxon>Clostridia</taxon>
        <taxon>Peptostreptococcales</taxon>
        <taxon>Peptostreptococcaceae</taxon>
        <taxon>Peptostreptococcus</taxon>
    </lineage>
</organism>
<sequence length="39" mass="4755">MYWINKFECMQHWLGFRSLWLDENKRYVICGSTVLCGII</sequence>
<reference evidence="1 2" key="1">
    <citation type="submission" date="2016-02" db="EMBL/GenBank/DDBJ databases">
        <authorList>
            <person name="Wen L."/>
            <person name="He K."/>
            <person name="Yang H."/>
        </authorList>
    </citation>
    <scope>NUCLEOTIDE SEQUENCE [LARGE SCALE GENOMIC DNA]</scope>
    <source>
        <strain evidence="1 2">MJR8628A</strain>
    </source>
</reference>
<name>A0A135YQI8_9FIRM</name>
<accession>A0A135YQI8</accession>
<gene>
    <name evidence="1" type="ORF">HMPREF3195_01290</name>
</gene>
<dbReference type="EMBL" id="LSQZ01000066">
    <property type="protein sequence ID" value="KXI11657.1"/>
    <property type="molecule type" value="Genomic_DNA"/>
</dbReference>
<protein>
    <submittedName>
        <fullName evidence="1">Uncharacterized protein</fullName>
    </submittedName>
</protein>
<dbReference type="STRING" id="1261.HMPREF3195_01290"/>